<dbReference type="InterPro" id="IPR038665">
    <property type="entry name" value="Voltage-dep_anion_channel_sf"/>
</dbReference>
<accession>A0A1I4B8H4</accession>
<dbReference type="GO" id="GO:0005886">
    <property type="term" value="C:plasma membrane"/>
    <property type="evidence" value="ECO:0007669"/>
    <property type="project" value="TreeGrafter"/>
</dbReference>
<feature type="transmembrane region" description="Helical" evidence="5">
    <location>
        <begin position="109"/>
        <end position="130"/>
    </location>
</feature>
<evidence type="ECO:0000256" key="5">
    <source>
        <dbReference type="SAM" id="Phobius"/>
    </source>
</evidence>
<feature type="transmembrane region" description="Helical" evidence="5">
    <location>
        <begin position="168"/>
        <end position="187"/>
    </location>
</feature>
<dbReference type="CDD" id="cd09323">
    <property type="entry name" value="TDT_SLAC1_like"/>
    <property type="match status" value="1"/>
</dbReference>
<feature type="transmembrane region" description="Helical" evidence="5">
    <location>
        <begin position="256"/>
        <end position="276"/>
    </location>
</feature>
<evidence type="ECO:0000256" key="3">
    <source>
        <dbReference type="ARBA" id="ARBA00022989"/>
    </source>
</evidence>
<feature type="transmembrane region" description="Helical" evidence="5">
    <location>
        <begin position="142"/>
        <end position="162"/>
    </location>
</feature>
<dbReference type="PANTHER" id="PTHR37955">
    <property type="entry name" value="TELLURITE RESISTANCE PROTEIN TEHA"/>
    <property type="match status" value="1"/>
</dbReference>
<feature type="transmembrane region" description="Helical" evidence="5">
    <location>
        <begin position="226"/>
        <end position="244"/>
    </location>
</feature>
<keyword evidence="4 5" id="KW-0472">Membrane</keyword>
<reference evidence="7" key="1">
    <citation type="submission" date="2016-10" db="EMBL/GenBank/DDBJ databases">
        <authorList>
            <person name="Varghese N."/>
            <person name="Submissions S."/>
        </authorList>
    </citation>
    <scope>NUCLEOTIDE SEQUENCE [LARGE SCALE GENOMIC DNA]</scope>
    <source>
        <strain evidence="7">DSM 28453</strain>
    </source>
</reference>
<dbReference type="InterPro" id="IPR004695">
    <property type="entry name" value="SLAC1/Mae1/Ssu1/TehA"/>
</dbReference>
<dbReference type="InterPro" id="IPR052951">
    <property type="entry name" value="Tellurite_res_ion_channel"/>
</dbReference>
<gene>
    <name evidence="6" type="ORF">SAMN04488036_101858</name>
</gene>
<dbReference type="Gene3D" id="1.50.10.150">
    <property type="entry name" value="Voltage-dependent anion channel"/>
    <property type="match status" value="1"/>
</dbReference>
<dbReference type="PANTHER" id="PTHR37955:SF1">
    <property type="entry name" value="DEP DOMAIN-CONTAINING PROTEIN"/>
    <property type="match status" value="1"/>
</dbReference>
<feature type="transmembrane region" description="Helical" evidence="5">
    <location>
        <begin position="82"/>
        <end position="103"/>
    </location>
</feature>
<evidence type="ECO:0000313" key="7">
    <source>
        <dbReference type="Proteomes" id="UP000198851"/>
    </source>
</evidence>
<dbReference type="OrthoDB" id="958273at2"/>
<evidence type="ECO:0000256" key="2">
    <source>
        <dbReference type="ARBA" id="ARBA00022692"/>
    </source>
</evidence>
<dbReference type="RefSeq" id="WP_093321340.1">
    <property type="nucleotide sequence ID" value="NZ_FOSZ01000001.1"/>
</dbReference>
<comment type="subcellular location">
    <subcellularLocation>
        <location evidence="1">Membrane</location>
        <topology evidence="1">Multi-pass membrane protein</topology>
    </subcellularLocation>
</comment>
<feature type="transmembrane region" description="Helical" evidence="5">
    <location>
        <begin position="45"/>
        <end position="62"/>
    </location>
</feature>
<name>A0A1I4B8H4_9RHOB</name>
<feature type="transmembrane region" description="Helical" evidence="5">
    <location>
        <begin position="199"/>
        <end position="220"/>
    </location>
</feature>
<keyword evidence="2 5" id="KW-0812">Transmembrane</keyword>
<dbReference type="GO" id="GO:0046583">
    <property type="term" value="F:monoatomic cation efflux transmembrane transporter activity"/>
    <property type="evidence" value="ECO:0007669"/>
    <property type="project" value="TreeGrafter"/>
</dbReference>
<feature type="transmembrane region" description="Helical" evidence="5">
    <location>
        <begin position="282"/>
        <end position="304"/>
    </location>
</feature>
<dbReference type="Proteomes" id="UP000198851">
    <property type="component" value="Unassembled WGS sequence"/>
</dbReference>
<protein>
    <submittedName>
        <fullName evidence="6">Tellurite resistance protein</fullName>
    </submittedName>
</protein>
<dbReference type="EMBL" id="FOSZ01000001">
    <property type="protein sequence ID" value="SFK64630.1"/>
    <property type="molecule type" value="Genomic_DNA"/>
</dbReference>
<evidence type="ECO:0000256" key="1">
    <source>
        <dbReference type="ARBA" id="ARBA00004141"/>
    </source>
</evidence>
<sequence length="319" mass="34041">MTDTTSKLMYLPVPVFAIVMGLMGWAMAFHAAPDSLPLFAGLSKGVLWLGVAVFVGLAALYLMKLLRYPSAVIAEWNHPVRLAFFPAISISLLLMGTAMLAHQPALAKAVWLAGAAGQVILTLAVVSGWISHRSFEVGQLTPAWFIPAVGNVVAPIAGAQMGFVEFSWLFFSAGVIFWLVLLTLVFNRLIFHDPIPGKLLPTLVILIAPPAVAFSAYVSLTGQVDGVARVFLNAAYVFAALVLVQAPKFRSLPFALPWWALSFPVAALSIASFRFGALTGSAVHTCIGVAVLCVLSVIMLALIARTLLAVARDEICVPE</sequence>
<proteinExistence type="predicted"/>
<organism evidence="6 7">
    <name type="scientific">Shimia haliotis</name>
    <dbReference type="NCBI Taxonomy" id="1280847"/>
    <lineage>
        <taxon>Bacteria</taxon>
        <taxon>Pseudomonadati</taxon>
        <taxon>Pseudomonadota</taxon>
        <taxon>Alphaproteobacteria</taxon>
        <taxon>Rhodobacterales</taxon>
        <taxon>Roseobacteraceae</taxon>
    </lineage>
</organism>
<evidence type="ECO:0000256" key="4">
    <source>
        <dbReference type="ARBA" id="ARBA00023136"/>
    </source>
</evidence>
<keyword evidence="7" id="KW-1185">Reference proteome</keyword>
<dbReference type="AlphaFoldDB" id="A0A1I4B8H4"/>
<feature type="transmembrane region" description="Helical" evidence="5">
    <location>
        <begin position="12"/>
        <end position="33"/>
    </location>
</feature>
<evidence type="ECO:0000313" key="6">
    <source>
        <dbReference type="EMBL" id="SFK64630.1"/>
    </source>
</evidence>
<dbReference type="Pfam" id="PF03595">
    <property type="entry name" value="SLAC1"/>
    <property type="match status" value="1"/>
</dbReference>
<keyword evidence="3 5" id="KW-1133">Transmembrane helix</keyword>
<dbReference type="STRING" id="1280847.SAMN04488036_101858"/>